<keyword evidence="2" id="KW-1185">Reference proteome</keyword>
<gene>
    <name evidence="1" type="ORF">CASFOL_032099</name>
</gene>
<comment type="caution">
    <text evidence="1">The sequence shown here is derived from an EMBL/GenBank/DDBJ whole genome shotgun (WGS) entry which is preliminary data.</text>
</comment>
<name>A0ABD3C1E9_9LAMI</name>
<dbReference type="AlphaFoldDB" id="A0ABD3C1E9"/>
<organism evidence="1 2">
    <name type="scientific">Castilleja foliolosa</name>
    <dbReference type="NCBI Taxonomy" id="1961234"/>
    <lineage>
        <taxon>Eukaryota</taxon>
        <taxon>Viridiplantae</taxon>
        <taxon>Streptophyta</taxon>
        <taxon>Embryophyta</taxon>
        <taxon>Tracheophyta</taxon>
        <taxon>Spermatophyta</taxon>
        <taxon>Magnoliopsida</taxon>
        <taxon>eudicotyledons</taxon>
        <taxon>Gunneridae</taxon>
        <taxon>Pentapetalae</taxon>
        <taxon>asterids</taxon>
        <taxon>lamiids</taxon>
        <taxon>Lamiales</taxon>
        <taxon>Orobanchaceae</taxon>
        <taxon>Pedicularideae</taxon>
        <taxon>Castillejinae</taxon>
        <taxon>Castilleja</taxon>
    </lineage>
</organism>
<protein>
    <submittedName>
        <fullName evidence="1">Uncharacterized protein</fullName>
    </submittedName>
</protein>
<sequence length="110" mass="12240">MSDRVMVHGCKRARGGGDSGGTLQIDGDGTEGFGLSCRAWMARLGKRFVGQTQYRDYVILLLNVAPLAFRYERRGDSRDDVNEVDVIELPSACPLLFQFSEISRIWPGVD</sequence>
<dbReference type="EMBL" id="JAVIJP010000054">
    <property type="protein sequence ID" value="KAL3623283.1"/>
    <property type="molecule type" value="Genomic_DNA"/>
</dbReference>
<proteinExistence type="predicted"/>
<evidence type="ECO:0000313" key="2">
    <source>
        <dbReference type="Proteomes" id="UP001632038"/>
    </source>
</evidence>
<dbReference type="Proteomes" id="UP001632038">
    <property type="component" value="Unassembled WGS sequence"/>
</dbReference>
<reference evidence="2" key="1">
    <citation type="journal article" date="2024" name="IScience">
        <title>Strigolactones Initiate the Formation of Haustorium-like Structures in Castilleja.</title>
        <authorList>
            <person name="Buerger M."/>
            <person name="Peterson D."/>
            <person name="Chory J."/>
        </authorList>
    </citation>
    <scope>NUCLEOTIDE SEQUENCE [LARGE SCALE GENOMIC DNA]</scope>
</reference>
<evidence type="ECO:0000313" key="1">
    <source>
        <dbReference type="EMBL" id="KAL3623283.1"/>
    </source>
</evidence>
<accession>A0ABD3C1E9</accession>